<dbReference type="SUPFAM" id="SSF51445">
    <property type="entry name" value="(Trans)glycosidases"/>
    <property type="match status" value="1"/>
</dbReference>
<organism evidence="1 2">
    <name type="scientific">Mucilaginibacter gotjawali</name>
    <dbReference type="NCBI Taxonomy" id="1550579"/>
    <lineage>
        <taxon>Bacteria</taxon>
        <taxon>Pseudomonadati</taxon>
        <taxon>Bacteroidota</taxon>
        <taxon>Sphingobacteriia</taxon>
        <taxon>Sphingobacteriales</taxon>
        <taxon>Sphingobacteriaceae</taxon>
        <taxon>Mucilaginibacter</taxon>
    </lineage>
</organism>
<proteinExistence type="predicted"/>
<dbReference type="EMBL" id="AP017313">
    <property type="protein sequence ID" value="BAU55485.1"/>
    <property type="molecule type" value="Genomic_DNA"/>
</dbReference>
<dbReference type="Proteomes" id="UP000218263">
    <property type="component" value="Chromosome"/>
</dbReference>
<accession>A0A0X8X4D3</accession>
<dbReference type="GO" id="GO:0000272">
    <property type="term" value="P:polysaccharide catabolic process"/>
    <property type="evidence" value="ECO:0007669"/>
    <property type="project" value="TreeGrafter"/>
</dbReference>
<reference evidence="1 2" key="1">
    <citation type="submission" date="2015-12" db="EMBL/GenBank/DDBJ databases">
        <title>Genome sequence of Mucilaginibacter gotjawali.</title>
        <authorList>
            <person name="Lee J.S."/>
            <person name="Lee K.C."/>
            <person name="Kim K.K."/>
            <person name="Lee B.W."/>
        </authorList>
    </citation>
    <scope>NUCLEOTIDE SEQUENCE [LARGE SCALE GENOMIC DNA]</scope>
    <source>
        <strain evidence="1 2">SA3-7</strain>
    </source>
</reference>
<dbReference type="OrthoDB" id="9758333at2"/>
<dbReference type="KEGG" id="mgot:MgSA37_03674"/>
<gene>
    <name evidence="1" type="ORF">MgSA37_03674</name>
</gene>
<sequence>MKKAALILLASFMAIQSCKKDPGNSGGGTATTPSTPGTGVGTGPGGSIVAGTDPSVAATQGFFLDNWQGKTFTAPTSQSVSKPSAGSINVTVDLSQITTKVSNLLYGNNSNPFMGQVVDPSTFSNSILLNNITALAPNIIRAPGGSLSDIYFFNGDGNGNVQAPADAPSTLPDLNGTASSAGYWFGNNTQSWTFSIDNYYKLLQQSSSTGLITVNYGYARYGTGPTPVQTAAHLAASWVRYDKGRTTYWEVGNENYGNWEAGYRIDPTKNQDGQPAIITGTVYGTHFKVFADSMRAAAIQAGNNNIKIGIVLTTTNDANNNAGVTNWNRDVLAAAGNAADFFVVHNYYTPYGQNSNPTVILSSPAPSTSAMMSWVKTSAQNAGVTQKPVAMDEWNIQATGSSQMVSNIAGLHAVMVLGEALKNQVSMASRWDLANGYSNGDDMGMFNNSSGGGAEPGAPAWNPRPAFYYMYFFQKYFGDRVVSSTVSGSSDIVSYGSTFSSGQAGVVLVNQGNFDHVVNIAFNNYAIGAKYYYYTLNGGADNVPFSHNVFVNGVGAASGKTGGPASYATVPAISQTVSGGIIVTVPAYGAVYLVADKK</sequence>
<dbReference type="PANTHER" id="PTHR43576">
    <property type="entry name" value="ALPHA-L-ARABINOFURANOSIDASE C-RELATED"/>
    <property type="match status" value="1"/>
</dbReference>
<name>A0A0X8X4D3_9SPHI</name>
<dbReference type="PROSITE" id="PS51257">
    <property type="entry name" value="PROKAR_LIPOPROTEIN"/>
    <property type="match status" value="1"/>
</dbReference>
<dbReference type="Gene3D" id="3.20.20.80">
    <property type="entry name" value="Glycosidases"/>
    <property type="match status" value="1"/>
</dbReference>
<keyword evidence="2" id="KW-1185">Reference proteome</keyword>
<dbReference type="InterPro" id="IPR017853">
    <property type="entry name" value="GH"/>
</dbReference>
<evidence type="ECO:0000313" key="1">
    <source>
        <dbReference type="EMBL" id="BAU55485.1"/>
    </source>
</evidence>
<evidence type="ECO:0000313" key="2">
    <source>
        <dbReference type="Proteomes" id="UP000218263"/>
    </source>
</evidence>
<dbReference type="AlphaFoldDB" id="A0A0X8X4D3"/>
<protein>
    <submittedName>
        <fullName evidence="1">Uncharacterized protein</fullName>
    </submittedName>
</protein>
<dbReference type="PANTHER" id="PTHR43576:SF3">
    <property type="entry name" value="ALPHA-L-ARABINOFURANOSIDASE C"/>
    <property type="match status" value="1"/>
</dbReference>
<dbReference type="RefSeq" id="WP_157750620.1">
    <property type="nucleotide sequence ID" value="NZ_AP017313.1"/>
</dbReference>